<proteinExistence type="predicted"/>
<name>A0A428ZIT9_KIBAR</name>
<organism evidence="2 3">
    <name type="scientific">Kibdelosporangium aridum</name>
    <dbReference type="NCBI Taxonomy" id="2030"/>
    <lineage>
        <taxon>Bacteria</taxon>
        <taxon>Bacillati</taxon>
        <taxon>Actinomycetota</taxon>
        <taxon>Actinomycetes</taxon>
        <taxon>Pseudonocardiales</taxon>
        <taxon>Pseudonocardiaceae</taxon>
        <taxon>Kibdelosporangium</taxon>
    </lineage>
</organism>
<reference evidence="2 3" key="1">
    <citation type="submission" date="2018-05" db="EMBL/GenBank/DDBJ databases">
        <title>Evolution of GPA BGCs.</title>
        <authorList>
            <person name="Waglechner N."/>
            <person name="Wright G.D."/>
        </authorList>
    </citation>
    <scope>NUCLEOTIDE SEQUENCE [LARGE SCALE GENOMIC DNA]</scope>
    <source>
        <strain evidence="2 3">A82846</strain>
    </source>
</reference>
<protein>
    <submittedName>
        <fullName evidence="2">Uncharacterized protein</fullName>
    </submittedName>
</protein>
<keyword evidence="1" id="KW-1133">Transmembrane helix</keyword>
<comment type="caution">
    <text evidence="2">The sequence shown here is derived from an EMBL/GenBank/DDBJ whole genome shotgun (WGS) entry which is preliminary data.</text>
</comment>
<sequence length="136" mass="15166">MITFFAAGRYAWLFGVGAAGAVAAVIWIMYWALGKPAEPATPRPVRTISDQDRWMTVWTEVRGSELPEAKALEPVLNEYMGVITPAARQLGDDDDDVIQLRNDLDMLVKVLRQDPDNLPSTIQNLKTLIAEVRARL</sequence>
<evidence type="ECO:0000313" key="2">
    <source>
        <dbReference type="EMBL" id="RSM87977.1"/>
    </source>
</evidence>
<dbReference type="EMBL" id="QHKI01000005">
    <property type="protein sequence ID" value="RSM87977.1"/>
    <property type="molecule type" value="Genomic_DNA"/>
</dbReference>
<keyword evidence="1" id="KW-0472">Membrane</keyword>
<dbReference type="AlphaFoldDB" id="A0A428ZIT9"/>
<keyword evidence="1" id="KW-0812">Transmembrane</keyword>
<accession>A0A428ZIT9</accession>
<gene>
    <name evidence="2" type="ORF">DMH04_09675</name>
</gene>
<evidence type="ECO:0000256" key="1">
    <source>
        <dbReference type="SAM" id="Phobius"/>
    </source>
</evidence>
<dbReference type="Proteomes" id="UP000287547">
    <property type="component" value="Unassembled WGS sequence"/>
</dbReference>
<feature type="transmembrane region" description="Helical" evidence="1">
    <location>
        <begin position="12"/>
        <end position="33"/>
    </location>
</feature>
<evidence type="ECO:0000313" key="3">
    <source>
        <dbReference type="Proteomes" id="UP000287547"/>
    </source>
</evidence>